<sequence>MRVEREIKLSGDEVYRFGAAEFADDEQAGAVVVEMPSHRAPWSVVDLRG</sequence>
<comment type="caution">
    <text evidence="1">The sequence shown here is derived from an EMBL/GenBank/DDBJ whole genome shotgun (WGS) entry which is preliminary data.</text>
</comment>
<organism evidence="1 2">
    <name type="scientific">Saccharothrix hoggarensis</name>
    <dbReference type="NCBI Taxonomy" id="913853"/>
    <lineage>
        <taxon>Bacteria</taxon>
        <taxon>Bacillati</taxon>
        <taxon>Actinomycetota</taxon>
        <taxon>Actinomycetes</taxon>
        <taxon>Pseudonocardiales</taxon>
        <taxon>Pseudonocardiaceae</taxon>
        <taxon>Saccharothrix</taxon>
    </lineage>
</organism>
<accession>A0ABW3QH02</accession>
<dbReference type="Proteomes" id="UP001597168">
    <property type="component" value="Unassembled WGS sequence"/>
</dbReference>
<reference evidence="2" key="1">
    <citation type="journal article" date="2019" name="Int. J. Syst. Evol. Microbiol.">
        <title>The Global Catalogue of Microorganisms (GCM) 10K type strain sequencing project: providing services to taxonomists for standard genome sequencing and annotation.</title>
        <authorList>
            <consortium name="The Broad Institute Genomics Platform"/>
            <consortium name="The Broad Institute Genome Sequencing Center for Infectious Disease"/>
            <person name="Wu L."/>
            <person name="Ma J."/>
        </authorList>
    </citation>
    <scope>NUCLEOTIDE SEQUENCE [LARGE SCALE GENOMIC DNA]</scope>
    <source>
        <strain evidence="2">CCUG 60214</strain>
    </source>
</reference>
<proteinExistence type="predicted"/>
<dbReference type="RefSeq" id="WP_380719757.1">
    <property type="nucleotide sequence ID" value="NZ_JBHTLK010000009.1"/>
</dbReference>
<name>A0ABW3QH02_9PSEU</name>
<evidence type="ECO:0000313" key="2">
    <source>
        <dbReference type="Proteomes" id="UP001597168"/>
    </source>
</evidence>
<gene>
    <name evidence="1" type="ORF">ACFQ3T_03760</name>
</gene>
<evidence type="ECO:0000313" key="1">
    <source>
        <dbReference type="EMBL" id="MFD1146232.1"/>
    </source>
</evidence>
<keyword evidence="2" id="KW-1185">Reference proteome</keyword>
<protein>
    <submittedName>
        <fullName evidence="1">Uncharacterized protein</fullName>
    </submittedName>
</protein>
<dbReference type="EMBL" id="JBHTLK010000009">
    <property type="protein sequence ID" value="MFD1146232.1"/>
    <property type="molecule type" value="Genomic_DNA"/>
</dbReference>